<accession>A0A152A0X5</accession>
<reference evidence="3 4" key="1">
    <citation type="submission" date="2015-12" db="EMBL/GenBank/DDBJ databases">
        <title>Dictyostelia acquired genes for synthesis and detection of signals that induce cell-type specialization by lateral gene transfer from prokaryotes.</title>
        <authorList>
            <person name="Gloeckner G."/>
            <person name="Schaap P."/>
        </authorList>
    </citation>
    <scope>NUCLEOTIDE SEQUENCE [LARGE SCALE GENOMIC DNA]</scope>
    <source>
        <strain evidence="3 4">TK</strain>
    </source>
</reference>
<feature type="region of interest" description="Disordered" evidence="2">
    <location>
        <begin position="211"/>
        <end position="236"/>
    </location>
</feature>
<dbReference type="FunCoup" id="A0A152A0X5">
    <property type="interactions" value="170"/>
</dbReference>
<dbReference type="OrthoDB" id="10506336at2759"/>
<feature type="coiled-coil region" evidence="1">
    <location>
        <begin position="295"/>
        <end position="322"/>
    </location>
</feature>
<proteinExistence type="predicted"/>
<sequence length="322" mass="37528">MISRNLVQSANAFIKSSQQQVYIEYSQRFYAKKMVSKRVYELLKREKIDWESIKTPEEFKALCMPLDNRPLDSIKPELAKHIKSVEQYLAPNLSSSQRTVQEELKKNIEVGSDLQQLINKIKYQDSFGDMDDQATAADIQKSQSKQSVKPNAILKKQKIKTARQVIEEMNSIPIEEKEESIVQQYFASGYNLLNDPKFKRDIVGNVEHDEEDFKLNDIDERKDDDESNQNDYDPEDPEAVYLTLADQLQQKRLEENLARTSSPVSKHTVRHLKQKQSKSRFYYKAGKGSPLYELSKHQLEEINKLEKRSVELLNERNSYVSN</sequence>
<comment type="caution">
    <text evidence="3">The sequence shown here is derived from an EMBL/GenBank/DDBJ whole genome shotgun (WGS) entry which is preliminary data.</text>
</comment>
<evidence type="ECO:0000256" key="1">
    <source>
        <dbReference type="SAM" id="Coils"/>
    </source>
</evidence>
<keyword evidence="1" id="KW-0175">Coiled coil</keyword>
<feature type="compositionally biased region" description="Basic and acidic residues" evidence="2">
    <location>
        <begin position="211"/>
        <end position="221"/>
    </location>
</feature>
<name>A0A152A0X5_TIELA</name>
<dbReference type="AlphaFoldDB" id="A0A152A0X5"/>
<dbReference type="Proteomes" id="UP000076078">
    <property type="component" value="Unassembled WGS sequence"/>
</dbReference>
<feature type="compositionally biased region" description="Acidic residues" evidence="2">
    <location>
        <begin position="222"/>
        <end position="236"/>
    </location>
</feature>
<evidence type="ECO:0000256" key="2">
    <source>
        <dbReference type="SAM" id="MobiDB-lite"/>
    </source>
</evidence>
<keyword evidence="4" id="KW-1185">Reference proteome</keyword>
<protein>
    <submittedName>
        <fullName evidence="3">Uncharacterized protein</fullName>
    </submittedName>
</protein>
<evidence type="ECO:0000313" key="4">
    <source>
        <dbReference type="Proteomes" id="UP000076078"/>
    </source>
</evidence>
<organism evidence="3 4">
    <name type="scientific">Tieghemostelium lacteum</name>
    <name type="common">Slime mold</name>
    <name type="synonym">Dictyostelium lacteum</name>
    <dbReference type="NCBI Taxonomy" id="361077"/>
    <lineage>
        <taxon>Eukaryota</taxon>
        <taxon>Amoebozoa</taxon>
        <taxon>Evosea</taxon>
        <taxon>Eumycetozoa</taxon>
        <taxon>Dictyostelia</taxon>
        <taxon>Dictyosteliales</taxon>
        <taxon>Raperosteliaceae</taxon>
        <taxon>Tieghemostelium</taxon>
    </lineage>
</organism>
<evidence type="ECO:0000313" key="3">
    <source>
        <dbReference type="EMBL" id="KYQ99897.1"/>
    </source>
</evidence>
<dbReference type="EMBL" id="LODT01000020">
    <property type="protein sequence ID" value="KYQ99897.1"/>
    <property type="molecule type" value="Genomic_DNA"/>
</dbReference>
<dbReference type="InParanoid" id="A0A152A0X5"/>
<gene>
    <name evidence="3" type="ORF">DLAC_11565</name>
</gene>